<dbReference type="GO" id="GO:0015086">
    <property type="term" value="F:cadmium ion transmembrane transporter activity"/>
    <property type="evidence" value="ECO:0007669"/>
    <property type="project" value="TreeGrafter"/>
</dbReference>
<dbReference type="GO" id="GO:0005886">
    <property type="term" value="C:plasma membrane"/>
    <property type="evidence" value="ECO:0007669"/>
    <property type="project" value="TreeGrafter"/>
</dbReference>
<feature type="transmembrane region" description="Helical" evidence="5">
    <location>
        <begin position="383"/>
        <end position="407"/>
    </location>
</feature>
<keyword evidence="4 5" id="KW-0472">Membrane</keyword>
<keyword evidence="7" id="KW-1185">Reference proteome</keyword>
<evidence type="ECO:0000256" key="5">
    <source>
        <dbReference type="SAM" id="Phobius"/>
    </source>
</evidence>
<dbReference type="GO" id="GO:0034755">
    <property type="term" value="P:iron ion transmembrane transport"/>
    <property type="evidence" value="ECO:0007669"/>
    <property type="project" value="TreeGrafter"/>
</dbReference>
<dbReference type="PANTHER" id="PTHR11706:SF3">
    <property type="entry name" value="METAL ION TRANSPORT PROTEIN"/>
    <property type="match status" value="1"/>
</dbReference>
<feature type="transmembrane region" description="Helical" evidence="5">
    <location>
        <begin position="133"/>
        <end position="150"/>
    </location>
</feature>
<feature type="transmembrane region" description="Helical" evidence="5">
    <location>
        <begin position="238"/>
        <end position="260"/>
    </location>
</feature>
<comment type="subcellular location">
    <subcellularLocation>
        <location evidence="1">Membrane</location>
        <topology evidence="1">Multi-pass membrane protein</topology>
    </subcellularLocation>
</comment>
<dbReference type="OrthoDB" id="9787548at2"/>
<dbReference type="InterPro" id="IPR001046">
    <property type="entry name" value="NRAMP_fam"/>
</dbReference>
<evidence type="ECO:0000256" key="4">
    <source>
        <dbReference type="ARBA" id="ARBA00023136"/>
    </source>
</evidence>
<feature type="transmembrane region" description="Helical" evidence="5">
    <location>
        <begin position="359"/>
        <end position="377"/>
    </location>
</feature>
<dbReference type="EMBL" id="JH636049">
    <property type="protein sequence ID" value="EID54391.1"/>
    <property type="molecule type" value="Genomic_DNA"/>
</dbReference>
<reference evidence="6 7" key="1">
    <citation type="submission" date="2012-01" db="EMBL/GenBank/DDBJ databases">
        <title>Improved High-Quality Draft sequence of Saccharomonospora xinjiangensis XJ-54.</title>
        <authorList>
            <consortium name="US DOE Joint Genome Institute"/>
            <person name="Lucas S."/>
            <person name="Han J."/>
            <person name="Lapidus A."/>
            <person name="Cheng J.-F."/>
            <person name="Goodwin L."/>
            <person name="Pitluck S."/>
            <person name="Peters L."/>
            <person name="Mikhailova N."/>
            <person name="Teshima H."/>
            <person name="Detter J.C."/>
            <person name="Han C."/>
            <person name="Tapia R."/>
            <person name="Land M."/>
            <person name="Hauser L."/>
            <person name="Kyrpides N."/>
            <person name="Ivanova N."/>
            <person name="Pagani I."/>
            <person name="Brambilla E.-M."/>
            <person name="Klenk H.-P."/>
            <person name="Woyke T."/>
        </authorList>
    </citation>
    <scope>NUCLEOTIDE SEQUENCE [LARGE SCALE GENOMIC DNA]</scope>
    <source>
        <strain evidence="6 7">XJ-54</strain>
    </source>
</reference>
<dbReference type="RefSeq" id="WP_006238540.1">
    <property type="nucleotide sequence ID" value="NZ_JH636049.1"/>
</dbReference>
<keyword evidence="3 5" id="KW-1133">Transmembrane helix</keyword>
<name>I0V2N8_9PSEU</name>
<dbReference type="Proteomes" id="UP000004691">
    <property type="component" value="Unassembled WGS sequence"/>
</dbReference>
<gene>
    <name evidence="6" type="ORF">SacxiDRAFT_2159</name>
</gene>
<dbReference type="eggNOG" id="COG1914">
    <property type="taxonomic scope" value="Bacteria"/>
</dbReference>
<feature type="transmembrane region" description="Helical" evidence="5">
    <location>
        <begin position="157"/>
        <end position="176"/>
    </location>
</feature>
<evidence type="ECO:0000256" key="2">
    <source>
        <dbReference type="ARBA" id="ARBA00022692"/>
    </source>
</evidence>
<proteinExistence type="predicted"/>
<evidence type="ECO:0000313" key="7">
    <source>
        <dbReference type="Proteomes" id="UP000004691"/>
    </source>
</evidence>
<sequence>MPNDMRYDDVADRVPLGRRERLRHLGPGIMAAATGVGAGDLVATMVAGSRYGYTLLWAVVLGTVFKLALGEAVGRWHLASGSTLLAGWRTLGRWVLVYFGAYAVVWGFVYGATAMSASGLPLNALLPEVPVRYWAMICGVLGFVLVWFGRYAVIEKIMTVLVGIMFVTVVGTAVLVSPNLLDAGEGLVPTLPDGSLVYVLGLIGGVGGTITMAAYGYWTIAKGWHSPRWLSMMRLDNAVGYITTGVFVVAMLVIGSELLLDQEIVTGDEGLLFLGDRLAQDYGQWARIPFLIGFFSVSFTSLIGVWNGVSLLFADWWRTWRLPAHRKDSKDSKDTVGAERVADADLDDYERKAGERSPVFRGYLVWLTFPPMALLFLDRPFQLTVAYGALGALFMPFLAGTLLVLLNSRRVVPEGRSRWVSNTLLAVCLALFAYLAVDQLIGLFE</sequence>
<feature type="transmembrane region" description="Helical" evidence="5">
    <location>
        <begin position="419"/>
        <end position="437"/>
    </location>
</feature>
<feature type="transmembrane region" description="Helical" evidence="5">
    <location>
        <begin position="196"/>
        <end position="218"/>
    </location>
</feature>
<dbReference type="GO" id="GO:0005384">
    <property type="term" value="F:manganese ion transmembrane transporter activity"/>
    <property type="evidence" value="ECO:0007669"/>
    <property type="project" value="TreeGrafter"/>
</dbReference>
<dbReference type="HOGENOM" id="CLU_020088_6_3_11"/>
<dbReference type="AlphaFoldDB" id="I0V2N8"/>
<dbReference type="NCBIfam" id="NF037982">
    <property type="entry name" value="Nramp_1"/>
    <property type="match status" value="2"/>
</dbReference>
<feature type="transmembrane region" description="Helical" evidence="5">
    <location>
        <begin position="290"/>
        <end position="317"/>
    </location>
</feature>
<feature type="transmembrane region" description="Helical" evidence="5">
    <location>
        <begin position="28"/>
        <end position="48"/>
    </location>
</feature>
<accession>I0V2N8</accession>
<evidence type="ECO:0000256" key="1">
    <source>
        <dbReference type="ARBA" id="ARBA00004141"/>
    </source>
</evidence>
<evidence type="ECO:0000313" key="6">
    <source>
        <dbReference type="EMBL" id="EID54391.1"/>
    </source>
</evidence>
<feature type="transmembrane region" description="Helical" evidence="5">
    <location>
        <begin position="94"/>
        <end position="113"/>
    </location>
</feature>
<keyword evidence="2 5" id="KW-0812">Transmembrane</keyword>
<protein>
    <submittedName>
        <fullName evidence="6">Mn2+/Fe2_transporter, NRAMP family</fullName>
    </submittedName>
</protein>
<dbReference type="PANTHER" id="PTHR11706">
    <property type="entry name" value="SOLUTE CARRIER PROTEIN FAMILY 11 MEMBER"/>
    <property type="match status" value="1"/>
</dbReference>
<organism evidence="6 7">
    <name type="scientific">Saccharomonospora xinjiangensis XJ-54</name>
    <dbReference type="NCBI Taxonomy" id="882086"/>
    <lineage>
        <taxon>Bacteria</taxon>
        <taxon>Bacillati</taxon>
        <taxon>Actinomycetota</taxon>
        <taxon>Actinomycetes</taxon>
        <taxon>Pseudonocardiales</taxon>
        <taxon>Pseudonocardiaceae</taxon>
        <taxon>Saccharomonospora</taxon>
    </lineage>
</organism>
<feature type="transmembrane region" description="Helical" evidence="5">
    <location>
        <begin position="54"/>
        <end position="73"/>
    </location>
</feature>
<dbReference type="Pfam" id="PF01566">
    <property type="entry name" value="Nramp"/>
    <property type="match status" value="1"/>
</dbReference>
<evidence type="ECO:0000256" key="3">
    <source>
        <dbReference type="ARBA" id="ARBA00022989"/>
    </source>
</evidence>
<dbReference type="STRING" id="882086.SacxiDRAFT_2159"/>